<feature type="non-terminal residue" evidence="2">
    <location>
        <position position="63"/>
    </location>
</feature>
<accession>H1VQA6</accession>
<dbReference type="HOGENOM" id="CLU_2891965_0_0_1"/>
<evidence type="ECO:0000313" key="2">
    <source>
        <dbReference type="EMBL" id="CCF42412.1"/>
    </source>
</evidence>
<dbReference type="Proteomes" id="UP000007174">
    <property type="component" value="Unassembled WGS sequence"/>
</dbReference>
<evidence type="ECO:0000313" key="3">
    <source>
        <dbReference type="Proteomes" id="UP000007174"/>
    </source>
</evidence>
<feature type="compositionally biased region" description="Low complexity" evidence="1">
    <location>
        <begin position="16"/>
        <end position="28"/>
    </location>
</feature>
<dbReference type="EMBL" id="CACQ02005365">
    <property type="protein sequence ID" value="CCF42412.1"/>
    <property type="molecule type" value="Genomic_DNA"/>
</dbReference>
<protein>
    <submittedName>
        <fullName evidence="2">Uncharacterized protein</fullName>
    </submittedName>
</protein>
<name>H1VQA6_COLHI</name>
<organism evidence="2 3">
    <name type="scientific">Colletotrichum higginsianum (strain IMI 349063)</name>
    <name type="common">Crucifer anthracnose fungus</name>
    <dbReference type="NCBI Taxonomy" id="759273"/>
    <lineage>
        <taxon>Eukaryota</taxon>
        <taxon>Fungi</taxon>
        <taxon>Dikarya</taxon>
        <taxon>Ascomycota</taxon>
        <taxon>Pezizomycotina</taxon>
        <taxon>Sordariomycetes</taxon>
        <taxon>Hypocreomycetidae</taxon>
        <taxon>Glomerellales</taxon>
        <taxon>Glomerellaceae</taxon>
        <taxon>Colletotrichum</taxon>
        <taxon>Colletotrichum destructivum species complex</taxon>
    </lineage>
</organism>
<feature type="region of interest" description="Disordered" evidence="1">
    <location>
        <begin position="13"/>
        <end position="63"/>
    </location>
</feature>
<reference evidence="3" key="1">
    <citation type="journal article" date="2012" name="Nat. Genet.">
        <title>Lifestyle transitions in plant pathogenic Colletotrichum fungi deciphered by genome and transcriptome analyses.</title>
        <authorList>
            <person name="O'Connell R.J."/>
            <person name="Thon M.R."/>
            <person name="Hacquard S."/>
            <person name="Amyotte S.G."/>
            <person name="Kleemann J."/>
            <person name="Torres M.F."/>
            <person name="Damm U."/>
            <person name="Buiate E.A."/>
            <person name="Epstein L."/>
            <person name="Alkan N."/>
            <person name="Altmueller J."/>
            <person name="Alvarado-Balderrama L."/>
            <person name="Bauser C.A."/>
            <person name="Becker C."/>
            <person name="Birren B.W."/>
            <person name="Chen Z."/>
            <person name="Choi J."/>
            <person name="Crouch J.A."/>
            <person name="Duvick J.P."/>
            <person name="Farman M.A."/>
            <person name="Gan P."/>
            <person name="Heiman D."/>
            <person name="Henrissat B."/>
            <person name="Howard R.J."/>
            <person name="Kabbage M."/>
            <person name="Koch C."/>
            <person name="Kracher B."/>
            <person name="Kubo Y."/>
            <person name="Law A.D."/>
            <person name="Lebrun M.-H."/>
            <person name="Lee Y.-H."/>
            <person name="Miyara I."/>
            <person name="Moore N."/>
            <person name="Neumann U."/>
            <person name="Nordstroem K."/>
            <person name="Panaccione D.G."/>
            <person name="Panstruga R."/>
            <person name="Place M."/>
            <person name="Proctor R.H."/>
            <person name="Prusky D."/>
            <person name="Rech G."/>
            <person name="Reinhardt R."/>
            <person name="Rollins J.A."/>
            <person name="Rounsley S."/>
            <person name="Schardl C.L."/>
            <person name="Schwartz D.C."/>
            <person name="Shenoy N."/>
            <person name="Shirasu K."/>
            <person name="Sikhakolli U.R."/>
            <person name="Stueber K."/>
            <person name="Sukno S.A."/>
            <person name="Sweigard J.A."/>
            <person name="Takano Y."/>
            <person name="Takahara H."/>
            <person name="Trail F."/>
            <person name="van der Does H.C."/>
            <person name="Voll L.M."/>
            <person name="Will I."/>
            <person name="Young S."/>
            <person name="Zeng Q."/>
            <person name="Zhang J."/>
            <person name="Zhou S."/>
            <person name="Dickman M.B."/>
            <person name="Schulze-Lefert P."/>
            <person name="Ver Loren van Themaat E."/>
            <person name="Ma L.-J."/>
            <person name="Vaillancourt L.J."/>
        </authorList>
    </citation>
    <scope>NUCLEOTIDE SEQUENCE [LARGE SCALE GENOMIC DNA]</scope>
    <source>
        <strain evidence="3">IMI 349063</strain>
    </source>
</reference>
<sequence length="63" mass="6913">RCFGPCWPTLVRSRSRSSAKSTRSVRSSWPASPNFARSRPVCRGNSLQQLAAPPRPTATTKPT</sequence>
<gene>
    <name evidence="2" type="ORF">CH063_12415</name>
</gene>
<evidence type="ECO:0000256" key="1">
    <source>
        <dbReference type="SAM" id="MobiDB-lite"/>
    </source>
</evidence>
<proteinExistence type="predicted"/>
<feature type="non-terminal residue" evidence="2">
    <location>
        <position position="1"/>
    </location>
</feature>
<dbReference type="AlphaFoldDB" id="H1VQA6"/>